<feature type="transmembrane region" description="Helical" evidence="1">
    <location>
        <begin position="12"/>
        <end position="43"/>
    </location>
</feature>
<dbReference type="Proteomes" id="UP001156921">
    <property type="component" value="Unassembled WGS sequence"/>
</dbReference>
<dbReference type="EMBL" id="BSOY01000118">
    <property type="protein sequence ID" value="GLS02810.1"/>
    <property type="molecule type" value="Genomic_DNA"/>
</dbReference>
<dbReference type="RefSeq" id="WP_284223731.1">
    <property type="nucleotide sequence ID" value="NZ_BSOY01000118.1"/>
</dbReference>
<organism evidence="2 3">
    <name type="scientific">Brevundimonas denitrificans</name>
    <dbReference type="NCBI Taxonomy" id="1443434"/>
    <lineage>
        <taxon>Bacteria</taxon>
        <taxon>Pseudomonadati</taxon>
        <taxon>Pseudomonadota</taxon>
        <taxon>Alphaproteobacteria</taxon>
        <taxon>Caulobacterales</taxon>
        <taxon>Caulobacteraceae</taxon>
        <taxon>Brevundimonas</taxon>
    </lineage>
</organism>
<sequence length="49" mass="5136">MKRFAARYAQPASLLILSCTILFDLPLAAGLAGMLIGAGALFIPAAWET</sequence>
<evidence type="ECO:0000313" key="2">
    <source>
        <dbReference type="EMBL" id="GLS02810.1"/>
    </source>
</evidence>
<keyword evidence="1" id="KW-1133">Transmembrane helix</keyword>
<keyword evidence="1" id="KW-0812">Transmembrane</keyword>
<evidence type="ECO:0008006" key="4">
    <source>
        <dbReference type="Google" id="ProtNLM"/>
    </source>
</evidence>
<accession>A0ABQ6BNS7</accession>
<name>A0ABQ6BNS7_9CAUL</name>
<proteinExistence type="predicted"/>
<reference evidence="3" key="1">
    <citation type="journal article" date="2019" name="Int. J. Syst. Evol. Microbiol.">
        <title>The Global Catalogue of Microorganisms (GCM) 10K type strain sequencing project: providing services to taxonomists for standard genome sequencing and annotation.</title>
        <authorList>
            <consortium name="The Broad Institute Genomics Platform"/>
            <consortium name="The Broad Institute Genome Sequencing Center for Infectious Disease"/>
            <person name="Wu L."/>
            <person name="Ma J."/>
        </authorList>
    </citation>
    <scope>NUCLEOTIDE SEQUENCE [LARGE SCALE GENOMIC DNA]</scope>
    <source>
        <strain evidence="3">NBRC 110107</strain>
    </source>
</reference>
<gene>
    <name evidence="2" type="ORF">GCM10007859_28440</name>
</gene>
<comment type="caution">
    <text evidence="2">The sequence shown here is derived from an EMBL/GenBank/DDBJ whole genome shotgun (WGS) entry which is preliminary data.</text>
</comment>
<keyword evidence="1" id="KW-0472">Membrane</keyword>
<dbReference type="PROSITE" id="PS51257">
    <property type="entry name" value="PROKAR_LIPOPROTEIN"/>
    <property type="match status" value="1"/>
</dbReference>
<protein>
    <recommendedName>
        <fullName evidence="4">MFS transporter</fullName>
    </recommendedName>
</protein>
<evidence type="ECO:0000256" key="1">
    <source>
        <dbReference type="SAM" id="Phobius"/>
    </source>
</evidence>
<evidence type="ECO:0000313" key="3">
    <source>
        <dbReference type="Proteomes" id="UP001156921"/>
    </source>
</evidence>
<keyword evidence="3" id="KW-1185">Reference proteome</keyword>